<keyword evidence="1" id="KW-0472">Membrane</keyword>
<reference evidence="2" key="1">
    <citation type="submission" date="2023-06" db="EMBL/GenBank/DDBJ databases">
        <title>Genome-scale phylogeny and comparative genomics of the fungal order Sordariales.</title>
        <authorList>
            <consortium name="Lawrence Berkeley National Laboratory"/>
            <person name="Hensen N."/>
            <person name="Bonometti L."/>
            <person name="Westerberg I."/>
            <person name="Brannstrom I.O."/>
            <person name="Guillou S."/>
            <person name="Cros-Aarteil S."/>
            <person name="Calhoun S."/>
            <person name="Haridas S."/>
            <person name="Kuo A."/>
            <person name="Mondo S."/>
            <person name="Pangilinan J."/>
            <person name="Riley R."/>
            <person name="LaButti K."/>
            <person name="Andreopoulos B."/>
            <person name="Lipzen A."/>
            <person name="Chen C."/>
            <person name="Yanf M."/>
            <person name="Daum C."/>
            <person name="Ng V."/>
            <person name="Clum A."/>
            <person name="Steindorff A."/>
            <person name="Ohm R."/>
            <person name="Martin F."/>
            <person name="Silar P."/>
            <person name="Natvig D."/>
            <person name="Lalanne C."/>
            <person name="Gautier V."/>
            <person name="Ament-velasquez S.L."/>
            <person name="Kruys A."/>
            <person name="Hutchinson M.I."/>
            <person name="Powell A.J."/>
            <person name="Barry K."/>
            <person name="Miller A.N."/>
            <person name="Grigoriev I.V."/>
            <person name="Debuchy R."/>
            <person name="Gladieux P."/>
            <person name="Thoren M.H."/>
            <person name="Johannesson H."/>
        </authorList>
    </citation>
    <scope>NUCLEOTIDE SEQUENCE</scope>
    <source>
        <strain evidence="2">SMH2392-1A</strain>
    </source>
</reference>
<dbReference type="RefSeq" id="XP_060297578.1">
    <property type="nucleotide sequence ID" value="XM_060437366.1"/>
</dbReference>
<dbReference type="GeneID" id="85320636"/>
<evidence type="ECO:0000256" key="1">
    <source>
        <dbReference type="SAM" id="Phobius"/>
    </source>
</evidence>
<dbReference type="InterPro" id="IPR021054">
    <property type="entry name" value="Cell_wall_mannoprotein_1"/>
</dbReference>
<dbReference type="GO" id="GO:0005576">
    <property type="term" value="C:extracellular region"/>
    <property type="evidence" value="ECO:0007669"/>
    <property type="project" value="TreeGrafter"/>
</dbReference>
<name>A0AA40DYY0_9PEZI</name>
<dbReference type="PANTHER" id="PTHR38123">
    <property type="entry name" value="CELL WALL SERINE-THREONINE-RICH GALACTOMANNOPROTEIN MP1 (AFU_ORTHOLOGUE AFUA_4G03240)"/>
    <property type="match status" value="1"/>
</dbReference>
<evidence type="ECO:0000313" key="3">
    <source>
        <dbReference type="Proteomes" id="UP001172101"/>
    </source>
</evidence>
<keyword evidence="3" id="KW-1185">Reference proteome</keyword>
<dbReference type="PANTHER" id="PTHR38123:SF1">
    <property type="entry name" value="HYDROPHOBIC SURFACE BINDING PROTEIN"/>
    <property type="match status" value="1"/>
</dbReference>
<sequence>TVDNSTLNLQSNIAGWKGDLLGTLPIISESTALLASINKGTKLAKASTAVDFLGAIGVALATVSLATSVNTSLTAVIAAKHKFDKLKLSPVILVDLDLQKKATTDMSNASAAQVPADLKDLAATLVEPIFAAFDKAIDVFNPF</sequence>
<dbReference type="AlphaFoldDB" id="A0AA40DYY0"/>
<protein>
    <submittedName>
        <fullName evidence="2">Hydrophobic surface binding protein A-domain-containing protein</fullName>
    </submittedName>
</protein>
<dbReference type="Proteomes" id="UP001172101">
    <property type="component" value="Unassembled WGS sequence"/>
</dbReference>
<keyword evidence="1" id="KW-0812">Transmembrane</keyword>
<gene>
    <name evidence="2" type="ORF">B0T26DRAFT_641694</name>
</gene>
<dbReference type="EMBL" id="JAUIRO010000003">
    <property type="protein sequence ID" value="KAK0721654.1"/>
    <property type="molecule type" value="Genomic_DNA"/>
</dbReference>
<dbReference type="Pfam" id="PF12296">
    <property type="entry name" value="HsbA"/>
    <property type="match status" value="1"/>
</dbReference>
<feature type="transmembrane region" description="Helical" evidence="1">
    <location>
        <begin position="52"/>
        <end position="79"/>
    </location>
</feature>
<dbReference type="Gene3D" id="1.20.1280.140">
    <property type="match status" value="1"/>
</dbReference>
<evidence type="ECO:0000313" key="2">
    <source>
        <dbReference type="EMBL" id="KAK0721654.1"/>
    </source>
</evidence>
<proteinExistence type="predicted"/>
<keyword evidence="1" id="KW-1133">Transmembrane helix</keyword>
<feature type="non-terminal residue" evidence="2">
    <location>
        <position position="1"/>
    </location>
</feature>
<organism evidence="2 3">
    <name type="scientific">Lasiosphaeria miniovina</name>
    <dbReference type="NCBI Taxonomy" id="1954250"/>
    <lineage>
        <taxon>Eukaryota</taxon>
        <taxon>Fungi</taxon>
        <taxon>Dikarya</taxon>
        <taxon>Ascomycota</taxon>
        <taxon>Pezizomycotina</taxon>
        <taxon>Sordariomycetes</taxon>
        <taxon>Sordariomycetidae</taxon>
        <taxon>Sordariales</taxon>
        <taxon>Lasiosphaeriaceae</taxon>
        <taxon>Lasiosphaeria</taxon>
    </lineage>
</organism>
<comment type="caution">
    <text evidence="2">The sequence shown here is derived from an EMBL/GenBank/DDBJ whole genome shotgun (WGS) entry which is preliminary data.</text>
</comment>
<accession>A0AA40DYY0</accession>